<gene>
    <name evidence="1" type="ORF">PPRIM_AZ9-3.1.T0060304</name>
</gene>
<sequence>MLRKYFYKWVEYHIQKINQRQFLINATIFRYKQLFRKTIKAIKQQRHTDYQTLLKRKVIKAFKTIIQNQQDILNQIKILELRRYFEKMKSVAQGQQKEREVNNAIIECYNDKLLMKWFLKLRKATKILKKRKNNEKTIIKKKKQLYFDKWVIELQNYRLHQQLLQDSTVYYNEVLIKKVFKGWKRHMLDSKIYQTQLEQVCKIFMTWRKFTKEANNKRNSKYQPIHNKWRKQTFFKYWKDVTLDSQKDKLAKGFYMYKIFQNWKQYIEEIKQIQLKLQDKELILTVQIEKKRKIRYLLFWKRAYENKLEKQGLNKVMLQAKLKQRKLEFLIQGFRSLKNNWKLNKYFQYKRIKFIQMIFYSIKYFTDLSKMKMDQLINYQNKKKLHKLNKIFNSLKYDYNLIKQKDDKAKTYYNKRLQRDYFQLFIQGVIKQYQRQMKLSSQFYIQRRIIYTFAAIKSHWQTQKRRKINKKKLEKYLGSKQFKLLKISFKKMRAYLLSQRKGKKKLLQLEFNVFYQWRLQTKLKMLKKQY</sequence>
<dbReference type="Proteomes" id="UP000688137">
    <property type="component" value="Unassembled WGS sequence"/>
</dbReference>
<protein>
    <recommendedName>
        <fullName evidence="3">Sfi1 spindle body domain-containing protein</fullName>
    </recommendedName>
</protein>
<evidence type="ECO:0000313" key="2">
    <source>
        <dbReference type="Proteomes" id="UP000688137"/>
    </source>
</evidence>
<evidence type="ECO:0000313" key="1">
    <source>
        <dbReference type="EMBL" id="CAD8044222.1"/>
    </source>
</evidence>
<evidence type="ECO:0008006" key="3">
    <source>
        <dbReference type="Google" id="ProtNLM"/>
    </source>
</evidence>
<dbReference type="EMBL" id="CAJJDM010000003">
    <property type="protein sequence ID" value="CAD8044222.1"/>
    <property type="molecule type" value="Genomic_DNA"/>
</dbReference>
<reference evidence="1" key="1">
    <citation type="submission" date="2021-01" db="EMBL/GenBank/DDBJ databases">
        <authorList>
            <consortium name="Genoscope - CEA"/>
            <person name="William W."/>
        </authorList>
    </citation>
    <scope>NUCLEOTIDE SEQUENCE</scope>
</reference>
<proteinExistence type="predicted"/>
<dbReference type="OMA" id="YIQRRII"/>
<accession>A0A8S1JP22</accession>
<name>A0A8S1JP22_PARPR</name>
<dbReference type="AlphaFoldDB" id="A0A8S1JP22"/>
<keyword evidence="2" id="KW-1185">Reference proteome</keyword>
<comment type="caution">
    <text evidence="1">The sequence shown here is derived from an EMBL/GenBank/DDBJ whole genome shotgun (WGS) entry which is preliminary data.</text>
</comment>
<organism evidence="1 2">
    <name type="scientific">Paramecium primaurelia</name>
    <dbReference type="NCBI Taxonomy" id="5886"/>
    <lineage>
        <taxon>Eukaryota</taxon>
        <taxon>Sar</taxon>
        <taxon>Alveolata</taxon>
        <taxon>Ciliophora</taxon>
        <taxon>Intramacronucleata</taxon>
        <taxon>Oligohymenophorea</taxon>
        <taxon>Peniculida</taxon>
        <taxon>Parameciidae</taxon>
        <taxon>Paramecium</taxon>
    </lineage>
</organism>